<proteinExistence type="predicted"/>
<dbReference type="EMBL" id="CP001720">
    <property type="protein sequence ID" value="ACV63403.1"/>
    <property type="molecule type" value="Genomic_DNA"/>
</dbReference>
<dbReference type="Proteomes" id="UP000002217">
    <property type="component" value="Chromosome"/>
</dbReference>
<sequence>MLKLLGSIIIISACGMAGLVKARTYTRRTGELRSIQSALQLLETEIAYAASPLAQALHSAAACGEKNVAGLFLRASQELLSMTGQTAGEAWDKALAVFYPQSSLNRSDLLILRNFGSTLGVSDREDQIKHLCLTQEQLRAEMEKAEAEAGSNVKIWNYFGFFGGIVTVLILL</sequence>
<dbReference type="OrthoDB" id="1957909at2"/>
<gene>
    <name evidence="1" type="ordered locus">Dtox_2610</name>
</gene>
<dbReference type="eggNOG" id="ENOG5032S0Q">
    <property type="taxonomic scope" value="Bacteria"/>
</dbReference>
<evidence type="ECO:0000313" key="1">
    <source>
        <dbReference type="EMBL" id="ACV63403.1"/>
    </source>
</evidence>
<dbReference type="Pfam" id="PF09548">
    <property type="entry name" value="Spore_III_AB"/>
    <property type="match status" value="1"/>
</dbReference>
<organism evidence="1 2">
    <name type="scientific">Desulfofarcimen acetoxidans (strain ATCC 49208 / DSM 771 / KCTC 5769 / VKM B-1644 / 5575)</name>
    <name type="common">Desulfotomaculum acetoxidans</name>
    <dbReference type="NCBI Taxonomy" id="485916"/>
    <lineage>
        <taxon>Bacteria</taxon>
        <taxon>Bacillati</taxon>
        <taxon>Bacillota</taxon>
        <taxon>Clostridia</taxon>
        <taxon>Eubacteriales</taxon>
        <taxon>Peptococcaceae</taxon>
        <taxon>Desulfofarcimen</taxon>
    </lineage>
</organism>
<dbReference type="KEGG" id="dae:Dtox_2610"/>
<protein>
    <submittedName>
        <fullName evidence="1">Stage III sporulation protein SpoAB</fullName>
    </submittedName>
</protein>
<dbReference type="RefSeq" id="WP_015758098.1">
    <property type="nucleotide sequence ID" value="NC_013216.1"/>
</dbReference>
<dbReference type="AlphaFoldDB" id="C8W107"/>
<reference evidence="1 2" key="1">
    <citation type="journal article" date="2009" name="Stand. Genomic Sci.">
        <title>Complete genome sequence of Desulfotomaculum acetoxidans type strain (5575).</title>
        <authorList>
            <person name="Spring S."/>
            <person name="Lapidus A."/>
            <person name="Schroder M."/>
            <person name="Gleim D."/>
            <person name="Sims D."/>
            <person name="Meincke L."/>
            <person name="Glavina Del Rio T."/>
            <person name="Tice H."/>
            <person name="Copeland A."/>
            <person name="Cheng J.F."/>
            <person name="Lucas S."/>
            <person name="Chen F."/>
            <person name="Nolan M."/>
            <person name="Bruce D."/>
            <person name="Goodwin L."/>
            <person name="Pitluck S."/>
            <person name="Ivanova N."/>
            <person name="Mavromatis K."/>
            <person name="Mikhailova N."/>
            <person name="Pati A."/>
            <person name="Chen A."/>
            <person name="Palaniappan K."/>
            <person name="Land M."/>
            <person name="Hauser L."/>
            <person name="Chang Y.J."/>
            <person name="Jeffries C.D."/>
            <person name="Chain P."/>
            <person name="Saunders E."/>
            <person name="Brettin T."/>
            <person name="Detter J.C."/>
            <person name="Goker M."/>
            <person name="Bristow J."/>
            <person name="Eisen J.A."/>
            <person name="Markowitz V."/>
            <person name="Hugenholtz P."/>
            <person name="Kyrpides N.C."/>
            <person name="Klenk H.P."/>
            <person name="Han C."/>
        </authorList>
    </citation>
    <scope>NUCLEOTIDE SEQUENCE [LARGE SCALE GENOMIC DNA]</scope>
    <source>
        <strain evidence="2">ATCC 49208 / DSM 771 / VKM B-1644</strain>
    </source>
</reference>
<dbReference type="HOGENOM" id="CLU_120887_1_2_9"/>
<dbReference type="PIRSF" id="PIRSF021435">
    <property type="entry name" value="SpoIIIAB"/>
    <property type="match status" value="1"/>
</dbReference>
<keyword evidence="2" id="KW-1185">Reference proteome</keyword>
<accession>C8W107</accession>
<dbReference type="STRING" id="485916.Dtox_2610"/>
<dbReference type="InterPro" id="IPR014198">
    <property type="entry name" value="Spore_III_AB"/>
</dbReference>
<evidence type="ECO:0000313" key="2">
    <source>
        <dbReference type="Proteomes" id="UP000002217"/>
    </source>
</evidence>
<name>C8W107_DESAS</name>